<keyword evidence="2" id="KW-1133">Transmembrane helix</keyword>
<dbReference type="InterPro" id="IPR012902">
    <property type="entry name" value="N_methyl_site"/>
</dbReference>
<dbReference type="SUPFAM" id="SSF54523">
    <property type="entry name" value="Pili subunits"/>
    <property type="match status" value="1"/>
</dbReference>
<reference evidence="3" key="1">
    <citation type="submission" date="2009-10" db="EMBL/GenBank/DDBJ databases">
        <title>Diversity of trophic interactions inside an arsenic-rich microbial ecosystem.</title>
        <authorList>
            <person name="Bertin P.N."/>
            <person name="Heinrich-Salmeron A."/>
            <person name="Pelletier E."/>
            <person name="Goulhen-Chollet F."/>
            <person name="Arsene-Ploetze F."/>
            <person name="Gallien S."/>
            <person name="Calteau A."/>
            <person name="Vallenet D."/>
            <person name="Casiot C."/>
            <person name="Chane-Woon-Ming B."/>
            <person name="Giloteaux L."/>
            <person name="Barakat M."/>
            <person name="Bonnefoy V."/>
            <person name="Bruneel O."/>
            <person name="Chandler M."/>
            <person name="Cleiss J."/>
            <person name="Duran R."/>
            <person name="Elbaz-Poulichet F."/>
            <person name="Fonknechten N."/>
            <person name="Lauga B."/>
            <person name="Mornico D."/>
            <person name="Ortet P."/>
            <person name="Schaeffer C."/>
            <person name="Siguier P."/>
            <person name="Alexander Thil Smith A."/>
            <person name="Van Dorsselaer A."/>
            <person name="Weissenbach J."/>
            <person name="Medigue C."/>
            <person name="Le Paslier D."/>
        </authorList>
    </citation>
    <scope>NUCLEOTIDE SEQUENCE</scope>
</reference>
<evidence type="ECO:0000256" key="1">
    <source>
        <dbReference type="ARBA" id="ARBA00022481"/>
    </source>
</evidence>
<name>E6QX12_9ZZZZ</name>
<keyword evidence="1" id="KW-0488">Methylation</keyword>
<dbReference type="Pfam" id="PF07963">
    <property type="entry name" value="N_methyl"/>
    <property type="match status" value="1"/>
</dbReference>
<keyword evidence="2" id="KW-0472">Membrane</keyword>
<accession>E6QX12</accession>
<dbReference type="NCBIfam" id="TIGR02532">
    <property type="entry name" value="IV_pilin_GFxxxE"/>
    <property type="match status" value="1"/>
</dbReference>
<comment type="caution">
    <text evidence="3">The sequence shown here is derived from an EMBL/GenBank/DDBJ whole genome shotgun (WGS) entry which is preliminary data.</text>
</comment>
<proteinExistence type="predicted"/>
<sequence length="94" mass="9966">MQDTNLVLFKLGESTMNMQKVQKGFTLIELMIVVAIIGILAAVAIPQYQNYVIKSQVTRGIAEAGDLKTGVESCIDSGQTTLTTCISPATGSSV</sequence>
<dbReference type="GO" id="GO:0043107">
    <property type="term" value="P:type IV pilus-dependent motility"/>
    <property type="evidence" value="ECO:0007669"/>
    <property type="project" value="TreeGrafter"/>
</dbReference>
<dbReference type="PANTHER" id="PTHR30093">
    <property type="entry name" value="GENERAL SECRETION PATHWAY PROTEIN G"/>
    <property type="match status" value="1"/>
</dbReference>
<dbReference type="PANTHER" id="PTHR30093:SF34">
    <property type="entry name" value="PREPILIN PEPTIDASE-DEPENDENT PROTEIN D"/>
    <property type="match status" value="1"/>
</dbReference>
<dbReference type="GO" id="GO:0044096">
    <property type="term" value="C:type IV pilus"/>
    <property type="evidence" value="ECO:0007669"/>
    <property type="project" value="TreeGrafter"/>
</dbReference>
<dbReference type="Gene3D" id="3.30.700.10">
    <property type="entry name" value="Glycoprotein, Type 4 Pilin"/>
    <property type="match status" value="1"/>
</dbReference>
<keyword evidence="2" id="KW-0812">Transmembrane</keyword>
<dbReference type="PROSITE" id="PS00409">
    <property type="entry name" value="PROKAR_NTER_METHYL"/>
    <property type="match status" value="1"/>
</dbReference>
<dbReference type="InterPro" id="IPR045584">
    <property type="entry name" value="Pilin-like"/>
</dbReference>
<gene>
    <name evidence="3" type="ORF">CARN7_2633</name>
</gene>
<organism evidence="3">
    <name type="scientific">mine drainage metagenome</name>
    <dbReference type="NCBI Taxonomy" id="410659"/>
    <lineage>
        <taxon>unclassified sequences</taxon>
        <taxon>metagenomes</taxon>
        <taxon>ecological metagenomes</taxon>
    </lineage>
</organism>
<evidence type="ECO:0000313" key="3">
    <source>
        <dbReference type="EMBL" id="CBI11786.1"/>
    </source>
</evidence>
<dbReference type="AlphaFoldDB" id="E6QX12"/>
<evidence type="ECO:0000256" key="2">
    <source>
        <dbReference type="SAM" id="Phobius"/>
    </source>
</evidence>
<protein>
    <submittedName>
        <fullName evidence="3">Fimbrial protein (Pilin) (Serogroup D) (340 antigen)</fullName>
    </submittedName>
</protein>
<dbReference type="EMBL" id="CABR01000167">
    <property type="protein sequence ID" value="CBI11786.1"/>
    <property type="molecule type" value="Genomic_DNA"/>
</dbReference>
<feature type="transmembrane region" description="Helical" evidence="2">
    <location>
        <begin position="24"/>
        <end position="45"/>
    </location>
</feature>